<comment type="caution">
    <text evidence="4">The sequence shown here is derived from an EMBL/GenBank/DDBJ whole genome shotgun (WGS) entry which is preliminary data.</text>
</comment>
<dbReference type="FunFam" id="2.60.120.290:FF:000013">
    <property type="entry name" value="Membrane frizzled-related protein"/>
    <property type="match status" value="1"/>
</dbReference>
<sequence>MEVTWVIKVDEGKHINLTLDVIDVEAYRGKCIDIIEIKDGDDSEAPFLGGYCNSHKPTYSLLSSSNALRVWFQSAKNSDGGLGFNVSYTTADNKACGGKLDSFPGTITTPRYPLPYPNNRECSWKILAPPGMYIHVEFHGVYSLDYLCSYMECECKDILDIKDGGKPLPHVPFHGTNEVSLKFVSDDAGRFEGFRAIYTTSLTENCGADLWSDHGLITSPNYPYSYHSYRTCIWRITVPDDHYVIITFHEFDINKSRHECFVDNLEIHDGYTKDSPLLAKLCNSNFVSKVNSTGNKMYIVFNSGFNLKAKGFKATYASYKRDMLSGNSKKRAPRHNEMELSGFSQKKPFNMATKMIASFWMIPLGLLGILGHDL</sequence>
<dbReference type="PANTHER" id="PTHR24251">
    <property type="entry name" value="OVOCHYMASE-RELATED"/>
    <property type="match status" value="1"/>
</dbReference>
<keyword evidence="5" id="KW-1185">Reference proteome</keyword>
<dbReference type="AlphaFoldDB" id="A0A6S7FQQ6"/>
<dbReference type="PANTHER" id="PTHR24251:SF37">
    <property type="entry name" value="CUB DOMAIN-CONTAINING PROTEIN"/>
    <property type="match status" value="1"/>
</dbReference>
<dbReference type="InterPro" id="IPR035914">
    <property type="entry name" value="Sperma_CUB_dom_sf"/>
</dbReference>
<dbReference type="OrthoDB" id="10009301at2759"/>
<dbReference type="CDD" id="cd00041">
    <property type="entry name" value="CUB"/>
    <property type="match status" value="3"/>
</dbReference>
<evidence type="ECO:0000256" key="1">
    <source>
        <dbReference type="ARBA" id="ARBA00022737"/>
    </source>
</evidence>
<evidence type="ECO:0000256" key="3">
    <source>
        <dbReference type="PROSITE-ProRule" id="PRU00059"/>
    </source>
</evidence>
<organism evidence="4 5">
    <name type="scientific">Paramuricea clavata</name>
    <name type="common">Red gorgonian</name>
    <name type="synonym">Violescent sea-whip</name>
    <dbReference type="NCBI Taxonomy" id="317549"/>
    <lineage>
        <taxon>Eukaryota</taxon>
        <taxon>Metazoa</taxon>
        <taxon>Cnidaria</taxon>
        <taxon>Anthozoa</taxon>
        <taxon>Octocorallia</taxon>
        <taxon>Malacalcyonacea</taxon>
        <taxon>Plexauridae</taxon>
        <taxon>Paramuricea</taxon>
    </lineage>
</organism>
<comment type="caution">
    <text evidence="3">Lacks conserved residue(s) required for the propagation of feature annotation.</text>
</comment>
<keyword evidence="2" id="KW-1015">Disulfide bond</keyword>
<evidence type="ECO:0000313" key="4">
    <source>
        <dbReference type="EMBL" id="CAB3979182.1"/>
    </source>
</evidence>
<reference evidence="4" key="1">
    <citation type="submission" date="2020-04" db="EMBL/GenBank/DDBJ databases">
        <authorList>
            <person name="Alioto T."/>
            <person name="Alioto T."/>
            <person name="Gomez Garrido J."/>
        </authorList>
    </citation>
    <scope>NUCLEOTIDE SEQUENCE</scope>
    <source>
        <strain evidence="4">A484AB</strain>
    </source>
</reference>
<dbReference type="Proteomes" id="UP001152795">
    <property type="component" value="Unassembled WGS sequence"/>
</dbReference>
<dbReference type="SMART" id="SM00042">
    <property type="entry name" value="CUB"/>
    <property type="match status" value="3"/>
</dbReference>
<dbReference type="Gene3D" id="2.60.120.290">
    <property type="entry name" value="Spermadhesin, CUB domain"/>
    <property type="match status" value="3"/>
</dbReference>
<dbReference type="PROSITE" id="PS01180">
    <property type="entry name" value="CUB"/>
    <property type="match status" value="3"/>
</dbReference>
<dbReference type="SUPFAM" id="SSF49854">
    <property type="entry name" value="Spermadhesin, CUB domain"/>
    <property type="match status" value="3"/>
</dbReference>
<accession>A0A6S7FQQ6</accession>
<evidence type="ECO:0000256" key="2">
    <source>
        <dbReference type="ARBA" id="ARBA00023157"/>
    </source>
</evidence>
<evidence type="ECO:0000313" key="5">
    <source>
        <dbReference type="Proteomes" id="UP001152795"/>
    </source>
</evidence>
<keyword evidence="1" id="KW-0677">Repeat</keyword>
<dbReference type="InterPro" id="IPR000859">
    <property type="entry name" value="CUB_dom"/>
</dbReference>
<proteinExistence type="predicted"/>
<name>A0A6S7FQQ6_PARCT</name>
<gene>
    <name evidence="4" type="ORF">PACLA_8A017043</name>
</gene>
<protein>
    <submittedName>
        <fullName evidence="4">Uncharacterized protein</fullName>
    </submittedName>
</protein>
<dbReference type="EMBL" id="CACRXK020000174">
    <property type="protein sequence ID" value="CAB3979182.1"/>
    <property type="molecule type" value="Genomic_DNA"/>
</dbReference>
<dbReference type="Pfam" id="PF00431">
    <property type="entry name" value="CUB"/>
    <property type="match status" value="3"/>
</dbReference>